<dbReference type="Proteomes" id="UP000646053">
    <property type="component" value="Unassembled WGS sequence"/>
</dbReference>
<dbReference type="InterPro" id="IPR006336">
    <property type="entry name" value="GCS2"/>
</dbReference>
<dbReference type="RefSeq" id="WP_162424963.1">
    <property type="nucleotide sequence ID" value="NZ_WVIE01000030.1"/>
</dbReference>
<dbReference type="PANTHER" id="PTHR36510:SF1">
    <property type="entry name" value="GLUTAMATE--CYSTEINE LIGASE 2-RELATED"/>
    <property type="match status" value="1"/>
</dbReference>
<gene>
    <name evidence="2" type="ORF">GS601_19465</name>
</gene>
<organism evidence="2 3">
    <name type="scientific">Myxacorys almedinensis A</name>
    <dbReference type="NCBI Taxonomy" id="2690445"/>
    <lineage>
        <taxon>Bacteria</taxon>
        <taxon>Bacillati</taxon>
        <taxon>Cyanobacteriota</taxon>
        <taxon>Cyanophyceae</taxon>
        <taxon>Leptolyngbyales</taxon>
        <taxon>Leptolyngbyaceae</taxon>
        <taxon>Myxacorys</taxon>
        <taxon>Myxacorys almedinensis</taxon>
    </lineage>
</organism>
<comment type="catalytic activity">
    <reaction evidence="1">
        <text>L-cysteine + L-glutamate + ATP = gamma-L-glutamyl-L-cysteine + ADP + phosphate + H(+)</text>
        <dbReference type="Rhea" id="RHEA:13285"/>
        <dbReference type="ChEBI" id="CHEBI:15378"/>
        <dbReference type="ChEBI" id="CHEBI:29985"/>
        <dbReference type="ChEBI" id="CHEBI:30616"/>
        <dbReference type="ChEBI" id="CHEBI:35235"/>
        <dbReference type="ChEBI" id="CHEBI:43474"/>
        <dbReference type="ChEBI" id="CHEBI:58173"/>
        <dbReference type="ChEBI" id="CHEBI:456216"/>
        <dbReference type="EC" id="6.3.2.2"/>
    </reaction>
</comment>
<name>A0A8J7ZAN4_9CYAN</name>
<dbReference type="GO" id="GO:0042398">
    <property type="term" value="P:modified amino acid biosynthetic process"/>
    <property type="evidence" value="ECO:0007669"/>
    <property type="project" value="InterPro"/>
</dbReference>
<keyword evidence="3" id="KW-1185">Reference proteome</keyword>
<dbReference type="InterPro" id="IPR014746">
    <property type="entry name" value="Gln_synth/guanido_kin_cat_dom"/>
</dbReference>
<dbReference type="Pfam" id="PF04107">
    <property type="entry name" value="GCS2"/>
    <property type="match status" value="1"/>
</dbReference>
<dbReference type="EMBL" id="WVIE01000030">
    <property type="protein sequence ID" value="NDJ19438.1"/>
    <property type="molecule type" value="Genomic_DNA"/>
</dbReference>
<evidence type="ECO:0000313" key="3">
    <source>
        <dbReference type="Proteomes" id="UP000646053"/>
    </source>
</evidence>
<proteinExistence type="predicted"/>
<dbReference type="Gene3D" id="3.30.590.20">
    <property type="match status" value="1"/>
</dbReference>
<dbReference type="PANTHER" id="PTHR36510">
    <property type="entry name" value="GLUTAMATE--CYSTEINE LIGASE 2-RELATED"/>
    <property type="match status" value="1"/>
</dbReference>
<reference evidence="2" key="1">
    <citation type="submission" date="2019-12" db="EMBL/GenBank/DDBJ databases">
        <title>High-Quality draft genome sequences of three cyanobacteria isolated from the limestone walls of the Old Cathedral of Coimbra.</title>
        <authorList>
            <person name="Tiago I."/>
            <person name="Soares F."/>
            <person name="Portugal A."/>
        </authorList>
    </citation>
    <scope>NUCLEOTIDE SEQUENCE</scope>
    <source>
        <strain evidence="2">A</strain>
    </source>
</reference>
<keyword evidence="2" id="KW-0436">Ligase</keyword>
<dbReference type="InterPro" id="IPR050141">
    <property type="entry name" value="GCL_type2/YbdK_subfam"/>
</dbReference>
<dbReference type="GO" id="GO:0004357">
    <property type="term" value="F:glutamate-cysteine ligase activity"/>
    <property type="evidence" value="ECO:0007669"/>
    <property type="project" value="UniProtKB-EC"/>
</dbReference>
<protein>
    <submittedName>
        <fullName evidence="2">Glutamate--cysteine ligase</fullName>
    </submittedName>
</protein>
<dbReference type="AlphaFoldDB" id="A0A8J7ZAN4"/>
<evidence type="ECO:0000256" key="1">
    <source>
        <dbReference type="ARBA" id="ARBA00048819"/>
    </source>
</evidence>
<accession>A0A8J7ZAN4</accession>
<evidence type="ECO:0000313" key="2">
    <source>
        <dbReference type="EMBL" id="NDJ19438.1"/>
    </source>
</evidence>
<dbReference type="SUPFAM" id="SSF55931">
    <property type="entry name" value="Glutamine synthetase/guanido kinase"/>
    <property type="match status" value="1"/>
</dbReference>
<comment type="caution">
    <text evidence="2">The sequence shown here is derived from an EMBL/GenBank/DDBJ whole genome shotgun (WGS) entry which is preliminary data.</text>
</comment>
<sequence length="440" mass="49640">MNKTVERRIGLEQEFFLVDRDGVLSDRADEFLRQCHAIAQAESRDSKYFAPEFVRSIVELNTPPAWSLKELAQEYLENLKLALRAAHALDLRLYPLSQYPLHIMPVIRDEPNYHIQARTVGYDRFLNAGRCVGTHLHLDLPPGTIDTRVGVSYTATAEAREELLNLYNLATALDPALIAMASASLFYEGRVLEMAARTVHYRGSEAFGWEGVYTHLPEVGGLRPYAASIEHLVEMQFERYYTWLAAMDRAGVERHLFLNAGGSLLRSGWNPVRLNRQGTVELRATDGDFPEVTLAIATLVYNAADRVRREGWTVRPAEGSRVFQTVDHQLVIPDFAYLNGDLFYAAVTEGMKNADVKAYLDSVLAFAAQGGEGADYLTKLRSSLDHYQTTEAKLLKEFAPTTSEISREDGLRLVRWACDRLEEQIELLSRQDPLTILSQL</sequence>